<organism evidence="3">
    <name type="scientific">Streptomyces sp. FXJ1.235</name>
    <dbReference type="NCBI Taxonomy" id="1454112"/>
    <lineage>
        <taxon>Bacteria</taxon>
        <taxon>Bacillati</taxon>
        <taxon>Actinomycetota</taxon>
        <taxon>Actinomycetes</taxon>
        <taxon>Kitasatosporales</taxon>
        <taxon>Streptomycetaceae</taxon>
        <taxon>Streptomyces</taxon>
    </lineage>
</organism>
<protein>
    <submittedName>
        <fullName evidence="3">Flavin reductase</fullName>
    </submittedName>
</protein>
<gene>
    <name evidence="3" type="primary">myeO</name>
</gene>
<accession>A0A2R3ZPZ9</accession>
<name>A0A2R3ZPZ9_9ACTN</name>
<dbReference type="Gene3D" id="2.30.110.10">
    <property type="entry name" value="Electron Transport, Fmn-binding Protein, Chain A"/>
    <property type="match status" value="1"/>
</dbReference>
<evidence type="ECO:0000256" key="1">
    <source>
        <dbReference type="ARBA" id="ARBA00023002"/>
    </source>
</evidence>
<dbReference type="AlphaFoldDB" id="A0A2R3ZPZ9"/>
<dbReference type="PANTHER" id="PTHR30466">
    <property type="entry name" value="FLAVIN REDUCTASE"/>
    <property type="match status" value="1"/>
</dbReference>
<sequence>MRRGAFMNRATRAAVGDHARLEGADGMRQLMAGFPTGVGIITAFDAAARPWGMTCTSLASVALDPPTLLVCLRSGSPTLQAVLTGGEFAMNLLHERARPTAELFASGAPDRFDRVEWTAPPGASGPHLRSEAHAVANCVVARKHAHGDHVVVFAEVRDTHLDPAPAPLLYGRRQYASWPTT</sequence>
<dbReference type="InterPro" id="IPR002563">
    <property type="entry name" value="Flavin_Rdtase-like_dom"/>
</dbReference>
<dbReference type="PANTHER" id="PTHR30466:SF1">
    <property type="entry name" value="FMN REDUCTASE (NADH) RUTF"/>
    <property type="match status" value="1"/>
</dbReference>
<dbReference type="GO" id="GO:0010181">
    <property type="term" value="F:FMN binding"/>
    <property type="evidence" value="ECO:0007669"/>
    <property type="project" value="InterPro"/>
</dbReference>
<keyword evidence="1" id="KW-0560">Oxidoreductase</keyword>
<dbReference type="InterPro" id="IPR050268">
    <property type="entry name" value="NADH-dep_flavin_reductase"/>
</dbReference>
<evidence type="ECO:0000259" key="2">
    <source>
        <dbReference type="SMART" id="SM00903"/>
    </source>
</evidence>
<feature type="domain" description="Flavin reductase like" evidence="2">
    <location>
        <begin position="31"/>
        <end position="177"/>
    </location>
</feature>
<proteinExistence type="predicted"/>
<reference evidence="3" key="1">
    <citation type="journal article" date="2018" name="Mar. Drugs">
        <title>Identification and Characterization of Mycemycin Biosynthetic Gene Clusters in Streptomyces olivaceus FXJ8.012 and Streptomyces sp. FXJ1.235.</title>
        <authorList>
            <person name="Song F."/>
            <person name="Liu N."/>
            <person name="Liu M."/>
            <person name="Chen Y."/>
            <person name="Huang Y."/>
        </authorList>
    </citation>
    <scope>NUCLEOTIDE SEQUENCE</scope>
    <source>
        <strain evidence="3">FXJ1.235</strain>
    </source>
</reference>
<evidence type="ECO:0000313" key="3">
    <source>
        <dbReference type="EMBL" id="AVR52593.1"/>
    </source>
</evidence>
<dbReference type="EMBL" id="MG837054">
    <property type="protein sequence ID" value="AVR52593.1"/>
    <property type="molecule type" value="Genomic_DNA"/>
</dbReference>
<dbReference type="Pfam" id="PF01613">
    <property type="entry name" value="Flavin_Reduct"/>
    <property type="match status" value="1"/>
</dbReference>
<dbReference type="SMART" id="SM00903">
    <property type="entry name" value="Flavin_Reduct"/>
    <property type="match status" value="1"/>
</dbReference>
<dbReference type="SUPFAM" id="SSF50475">
    <property type="entry name" value="FMN-binding split barrel"/>
    <property type="match status" value="1"/>
</dbReference>
<dbReference type="InterPro" id="IPR012349">
    <property type="entry name" value="Split_barrel_FMN-bd"/>
</dbReference>
<dbReference type="GO" id="GO:0042602">
    <property type="term" value="F:riboflavin reductase (NADPH) activity"/>
    <property type="evidence" value="ECO:0007669"/>
    <property type="project" value="TreeGrafter"/>
</dbReference>